<comment type="caution">
    <text evidence="1">The sequence shown here is derived from an EMBL/GenBank/DDBJ whole genome shotgun (WGS) entry which is preliminary data.</text>
</comment>
<sequence length="240" mass="27415">MIKNIQDFSEGINTLGEDGIIEAIFKQIGTESKYYVEFGITDGWGDNTRVLKEKENWNGLWMDWNKITPVFEVNKQGMPNGIQIGERDKSPDVKIHTITAENINSLFQKYEVPKSFDLLVIDVDFNDFYLWKALIDYEPRVVMIEYNACYPPPVSIVIKYEPETIANTDMYFGASFCAMVKLGKEKGYTAIGCDLSGSNIFFIRDDLVEGNFTVPENSSSLYQAPIYIFPPPTSRPMLEY</sequence>
<evidence type="ECO:0008006" key="2">
    <source>
        <dbReference type="Google" id="ProtNLM"/>
    </source>
</evidence>
<evidence type="ECO:0000313" key="1">
    <source>
        <dbReference type="EMBL" id="KKM91510.1"/>
    </source>
</evidence>
<organism evidence="1">
    <name type="scientific">marine sediment metagenome</name>
    <dbReference type="NCBI Taxonomy" id="412755"/>
    <lineage>
        <taxon>unclassified sequences</taxon>
        <taxon>metagenomes</taxon>
        <taxon>ecological metagenomes</taxon>
    </lineage>
</organism>
<proteinExistence type="predicted"/>
<accession>A0A0F9NRN1</accession>
<name>A0A0F9NRN1_9ZZZZ</name>
<protein>
    <recommendedName>
        <fullName evidence="2">Methyltransferase FkbM domain-containing protein</fullName>
    </recommendedName>
</protein>
<dbReference type="EMBL" id="LAZR01006523">
    <property type="protein sequence ID" value="KKM91510.1"/>
    <property type="molecule type" value="Genomic_DNA"/>
</dbReference>
<gene>
    <name evidence="1" type="ORF">LCGC14_1227760</name>
</gene>
<dbReference type="AlphaFoldDB" id="A0A0F9NRN1"/>
<reference evidence="1" key="1">
    <citation type="journal article" date="2015" name="Nature">
        <title>Complex archaea that bridge the gap between prokaryotes and eukaryotes.</title>
        <authorList>
            <person name="Spang A."/>
            <person name="Saw J.H."/>
            <person name="Jorgensen S.L."/>
            <person name="Zaremba-Niedzwiedzka K."/>
            <person name="Martijn J."/>
            <person name="Lind A.E."/>
            <person name="van Eijk R."/>
            <person name="Schleper C."/>
            <person name="Guy L."/>
            <person name="Ettema T.J."/>
        </authorList>
    </citation>
    <scope>NUCLEOTIDE SEQUENCE</scope>
</reference>